<keyword evidence="5" id="KW-1185">Reference proteome</keyword>
<dbReference type="InterPro" id="IPR000868">
    <property type="entry name" value="Isochorismatase-like_dom"/>
</dbReference>
<evidence type="ECO:0000256" key="1">
    <source>
        <dbReference type="ARBA" id="ARBA00022801"/>
    </source>
</evidence>
<dbReference type="AlphaFoldDB" id="A0A398D2Q2"/>
<dbReference type="PANTHER" id="PTHR43540:SF14">
    <property type="entry name" value="ISOCHORISMATASE"/>
    <property type="match status" value="1"/>
</dbReference>
<dbReference type="GO" id="GO:0016787">
    <property type="term" value="F:hydrolase activity"/>
    <property type="evidence" value="ECO:0007669"/>
    <property type="project" value="UniProtKB-KW"/>
</dbReference>
<dbReference type="InterPro" id="IPR012550">
    <property type="entry name" value="DUF1706"/>
</dbReference>
<dbReference type="Pfam" id="PF00857">
    <property type="entry name" value="Isochorismatase"/>
    <property type="match status" value="1"/>
</dbReference>
<accession>A0A398D3X7</accession>
<dbReference type="SUPFAM" id="SSF109854">
    <property type="entry name" value="DinB/YfiT-like putative metalloenzymes"/>
    <property type="match status" value="1"/>
</dbReference>
<dbReference type="Gene3D" id="3.40.50.850">
    <property type="entry name" value="Isochorismatase-like"/>
    <property type="match status" value="1"/>
</dbReference>
<evidence type="ECO:0000259" key="2">
    <source>
        <dbReference type="Pfam" id="PF00857"/>
    </source>
</evidence>
<dbReference type="OrthoDB" id="9786621at2"/>
<proteinExistence type="predicted"/>
<dbReference type="CDD" id="cd01014">
    <property type="entry name" value="nicotinamidase_related"/>
    <property type="match status" value="1"/>
</dbReference>
<dbReference type="Pfam" id="PF08020">
    <property type="entry name" value="DUF1706"/>
    <property type="match status" value="1"/>
</dbReference>
<keyword evidence="1" id="KW-0378">Hydrolase</keyword>
<dbReference type="InterPro" id="IPR034660">
    <property type="entry name" value="DinB/YfiT-like"/>
</dbReference>
<dbReference type="SUPFAM" id="SSF52499">
    <property type="entry name" value="Isochorismatase-like hydrolases"/>
    <property type="match status" value="1"/>
</dbReference>
<dbReference type="Proteomes" id="UP000266489">
    <property type="component" value="Unassembled WGS sequence"/>
</dbReference>
<dbReference type="EMBL" id="QXIU01000219">
    <property type="protein sequence ID" value="RIE07759.1"/>
    <property type="molecule type" value="Genomic_DNA"/>
</dbReference>
<comment type="caution">
    <text evidence="4">The sequence shown here is derived from an EMBL/GenBank/DDBJ whole genome shotgun (WGS) entry which is preliminary data.</text>
</comment>
<evidence type="ECO:0000313" key="5">
    <source>
        <dbReference type="Proteomes" id="UP000266260"/>
    </source>
</evidence>
<accession>A0A398D2Q2</accession>
<dbReference type="EMBL" id="QXIT01000142">
    <property type="protein sequence ID" value="RIE06997.1"/>
    <property type="molecule type" value="Genomic_DNA"/>
</dbReference>
<reference evidence="5 6" key="1">
    <citation type="submission" date="2018-09" db="EMBL/GenBank/DDBJ databases">
        <title>Discovery and Ecogenomic Context for Candidatus Cryosericales, a Global Caldiserica Order Active in Thawing Permafrost.</title>
        <authorList>
            <person name="Martinez M.A."/>
            <person name="Woodcroft B.J."/>
            <person name="Ignacio Espinoza J.C."/>
            <person name="Zayed A."/>
            <person name="Singleton C.M."/>
            <person name="Boyd J."/>
            <person name="Li Y.-F."/>
            <person name="Purvine S."/>
            <person name="Maughan H."/>
            <person name="Hodgkins S.B."/>
            <person name="Anderson D."/>
            <person name="Sederholm M."/>
            <person name="Temperton B."/>
            <person name="Saleska S.R."/>
            <person name="Tyson G.W."/>
            <person name="Rich V.I."/>
        </authorList>
    </citation>
    <scope>NUCLEOTIDE SEQUENCE [LARGE SCALE GENOMIC DNA]</scope>
    <source>
        <strain evidence="4 6">SMC5</strain>
        <strain evidence="3 5">SMC6</strain>
    </source>
</reference>
<dbReference type="Gene3D" id="1.20.120.450">
    <property type="entry name" value="dinb family like domain"/>
    <property type="match status" value="1"/>
</dbReference>
<evidence type="ECO:0000313" key="6">
    <source>
        <dbReference type="Proteomes" id="UP000266489"/>
    </source>
</evidence>
<feature type="domain" description="Isochorismatase-like" evidence="2">
    <location>
        <begin position="203"/>
        <end position="343"/>
    </location>
</feature>
<dbReference type="Proteomes" id="UP000266260">
    <property type="component" value="Unassembled WGS sequence"/>
</dbReference>
<sequence>MCKEAAMPKPINKQQLLDEAQKKYEALERQFASLTPEEMVRPEVIGTWSIKDILAHLLEWQKMLMDWYEAELRGETPAVPAEGYNWSQLPALNQAIYERCRDTALDDVRSQLDASHKHMLEVVASLSEEELFTPGRYAWIGINTLASYVDSCAGDHYRWALSGIRRRTKVWSGETSAAKPAHRTAAGTSKRVRAKVPKNPGGTALLIIDVQRDLFEKTTPIYEAEKMLANIRLLVDKARAAKVPVFYVQHSNDKELVEETDGWKLHPALTPLPTDHFIHKHHGNAFEDTTLKAELDALHVHHVVVAGLVTHGCVQATCNGAHELGYDVVLVKDAHSNYDAKARDVIDEWNEKLSHGIVQLQTTADVDFQSAQALHQPAISPPTGR</sequence>
<protein>
    <submittedName>
        <fullName evidence="4">Isochorismatase family protein</fullName>
    </submittedName>
</protein>
<evidence type="ECO:0000313" key="3">
    <source>
        <dbReference type="EMBL" id="RIE06997.1"/>
    </source>
</evidence>
<name>A0A398D2Q2_9BACT</name>
<dbReference type="PANTHER" id="PTHR43540">
    <property type="entry name" value="PEROXYUREIDOACRYLATE/UREIDOACRYLATE AMIDOHYDROLASE-RELATED"/>
    <property type="match status" value="1"/>
</dbReference>
<gene>
    <name evidence="4" type="ORF">SMC5_08960</name>
    <name evidence="3" type="ORF">SMC6_08055</name>
</gene>
<evidence type="ECO:0000313" key="4">
    <source>
        <dbReference type="EMBL" id="RIE07759.1"/>
    </source>
</evidence>
<dbReference type="InterPro" id="IPR050272">
    <property type="entry name" value="Isochorismatase-like_hydrls"/>
</dbReference>
<dbReference type="InterPro" id="IPR036380">
    <property type="entry name" value="Isochorismatase-like_sf"/>
</dbReference>
<organism evidence="4 6">
    <name type="scientific">Candidatus Cryosericum odellii</name>
    <dbReference type="NCBI Taxonomy" id="2290917"/>
    <lineage>
        <taxon>Bacteria</taxon>
        <taxon>Pseudomonadati</taxon>
        <taxon>Caldisericota/Cryosericota group</taxon>
        <taxon>Candidatus Cryosericota</taxon>
        <taxon>Candidatus Cryosericia</taxon>
        <taxon>Candidatus Cryosericales</taxon>
        <taxon>Candidatus Cryosericaceae</taxon>
        <taxon>Candidatus Cryosericum</taxon>
    </lineage>
</organism>